<dbReference type="PROSITE" id="PS50887">
    <property type="entry name" value="GGDEF"/>
    <property type="match status" value="1"/>
</dbReference>
<dbReference type="InterPro" id="IPR043128">
    <property type="entry name" value="Rev_trsase/Diguanyl_cyclase"/>
</dbReference>
<dbReference type="SUPFAM" id="SSF52172">
    <property type="entry name" value="CheY-like"/>
    <property type="match status" value="1"/>
</dbReference>
<dbReference type="RefSeq" id="WP_184034928.1">
    <property type="nucleotide sequence ID" value="NZ_JACHHY010000003.1"/>
</dbReference>
<accession>A0A840MPY9</accession>
<evidence type="ECO:0000259" key="5">
    <source>
        <dbReference type="PROSITE" id="PS50887"/>
    </source>
</evidence>
<dbReference type="InterPro" id="IPR000160">
    <property type="entry name" value="GGDEF_dom"/>
</dbReference>
<evidence type="ECO:0000259" key="4">
    <source>
        <dbReference type="PROSITE" id="PS50110"/>
    </source>
</evidence>
<dbReference type="GO" id="GO:0043709">
    <property type="term" value="P:cell adhesion involved in single-species biofilm formation"/>
    <property type="evidence" value="ECO:0007669"/>
    <property type="project" value="TreeGrafter"/>
</dbReference>
<sequence>MSCSPVELAQKNQVLILTWQRYRKAPSFENFVEFAVSLNAFTDYLIDKSITGLLHASKELEQIALSLFGDDSQHPVSDMSMQDLHDRVHTLSKLVEGYVHAADRLADRCTDKGKVGSRTTRIVYFVGHSPQRWQDLLGQLSYFGVKVIELGWGDNLPLDASPNPLIIMDTDGVSVEGWAARIKALREYHKLAQIIGLSIPSDFRLLQLALKSGADWCFPLGASLQGVVAQILEMNDPTDQEPFRVLVVEDSLTAARAIQRALEEHQIVTQSIQDPLQVLNALRQFLPDLILMDMYMPNCTGVEAARVIRQHNEFLSIPIVYLSGETDVALQVDALRLGGDHFLTKPFNQVFLNAIVKSKIERYRTLRRSMFHDSLTGLLNHTSTKTSLDAALNQAQRENGRLAVAMLDIDHFKKVNDTYGHPVGDQIIRSLAWLLKQRLRKSDIIGRYGGEEFAIGLVGADAEQARQVLDRIRGDFALIEHPYRDARFNITFSAGIAAFPGGDTVADLINAADEALYTSKRAGRNRITIAAAIQGHA</sequence>
<dbReference type="InterPro" id="IPR011006">
    <property type="entry name" value="CheY-like_superfamily"/>
</dbReference>
<dbReference type="Gene3D" id="3.30.70.270">
    <property type="match status" value="1"/>
</dbReference>
<dbReference type="SMART" id="SM00267">
    <property type="entry name" value="GGDEF"/>
    <property type="match status" value="1"/>
</dbReference>
<dbReference type="Gene3D" id="3.40.50.2300">
    <property type="match status" value="1"/>
</dbReference>
<evidence type="ECO:0000256" key="1">
    <source>
        <dbReference type="ARBA" id="ARBA00012528"/>
    </source>
</evidence>
<dbReference type="SMART" id="SM00448">
    <property type="entry name" value="REC"/>
    <property type="match status" value="1"/>
</dbReference>
<dbReference type="GO" id="GO:1902201">
    <property type="term" value="P:negative regulation of bacterial-type flagellum-dependent cell motility"/>
    <property type="evidence" value="ECO:0007669"/>
    <property type="project" value="TreeGrafter"/>
</dbReference>
<evidence type="ECO:0000313" key="6">
    <source>
        <dbReference type="EMBL" id="MBB5017311.1"/>
    </source>
</evidence>
<dbReference type="EMBL" id="JACHHY010000003">
    <property type="protein sequence ID" value="MBB5017311.1"/>
    <property type="molecule type" value="Genomic_DNA"/>
</dbReference>
<dbReference type="PROSITE" id="PS50110">
    <property type="entry name" value="RESPONSE_REGULATORY"/>
    <property type="match status" value="1"/>
</dbReference>
<feature type="modified residue" description="4-aspartylphosphate" evidence="3">
    <location>
        <position position="293"/>
    </location>
</feature>
<feature type="domain" description="GGDEF" evidence="5">
    <location>
        <begin position="400"/>
        <end position="532"/>
    </location>
</feature>
<keyword evidence="7" id="KW-1185">Reference proteome</keyword>
<evidence type="ECO:0000256" key="3">
    <source>
        <dbReference type="PROSITE-ProRule" id="PRU00169"/>
    </source>
</evidence>
<dbReference type="InterPro" id="IPR001789">
    <property type="entry name" value="Sig_transdc_resp-reg_receiver"/>
</dbReference>
<dbReference type="Proteomes" id="UP000575898">
    <property type="component" value="Unassembled WGS sequence"/>
</dbReference>
<dbReference type="InterPro" id="IPR050469">
    <property type="entry name" value="Diguanylate_Cyclase"/>
</dbReference>
<dbReference type="FunFam" id="3.30.70.270:FF:000001">
    <property type="entry name" value="Diguanylate cyclase domain protein"/>
    <property type="match status" value="1"/>
</dbReference>
<comment type="caution">
    <text evidence="6">The sequence shown here is derived from an EMBL/GenBank/DDBJ whole genome shotgun (WGS) entry which is preliminary data.</text>
</comment>
<evidence type="ECO:0000313" key="7">
    <source>
        <dbReference type="Proteomes" id="UP000575898"/>
    </source>
</evidence>
<evidence type="ECO:0000256" key="2">
    <source>
        <dbReference type="ARBA" id="ARBA00034247"/>
    </source>
</evidence>
<dbReference type="EC" id="2.7.7.65" evidence="1"/>
<dbReference type="SUPFAM" id="SSF55073">
    <property type="entry name" value="Nucleotide cyclase"/>
    <property type="match status" value="1"/>
</dbReference>
<dbReference type="NCBIfam" id="TIGR00254">
    <property type="entry name" value="GGDEF"/>
    <property type="match status" value="1"/>
</dbReference>
<name>A0A840MPY9_9PROT</name>
<feature type="domain" description="Response regulatory" evidence="4">
    <location>
        <begin position="244"/>
        <end position="360"/>
    </location>
</feature>
<dbReference type="CDD" id="cd00156">
    <property type="entry name" value="REC"/>
    <property type="match status" value="1"/>
</dbReference>
<gene>
    <name evidence="6" type="ORF">HNQ59_000575</name>
</gene>
<reference evidence="6 7" key="1">
    <citation type="submission" date="2020-08" db="EMBL/GenBank/DDBJ databases">
        <title>Genomic Encyclopedia of Type Strains, Phase IV (KMG-IV): sequencing the most valuable type-strain genomes for metagenomic binning, comparative biology and taxonomic classification.</title>
        <authorList>
            <person name="Goeker M."/>
        </authorList>
    </citation>
    <scope>NUCLEOTIDE SEQUENCE [LARGE SCALE GENOMIC DNA]</scope>
    <source>
        <strain evidence="6 7">DSM 27165</strain>
    </source>
</reference>
<comment type="catalytic activity">
    <reaction evidence="2">
        <text>2 GTP = 3',3'-c-di-GMP + 2 diphosphate</text>
        <dbReference type="Rhea" id="RHEA:24898"/>
        <dbReference type="ChEBI" id="CHEBI:33019"/>
        <dbReference type="ChEBI" id="CHEBI:37565"/>
        <dbReference type="ChEBI" id="CHEBI:58805"/>
        <dbReference type="EC" id="2.7.7.65"/>
    </reaction>
</comment>
<proteinExistence type="predicted"/>
<dbReference type="AlphaFoldDB" id="A0A840MPY9"/>
<dbReference type="PANTHER" id="PTHR45138:SF9">
    <property type="entry name" value="DIGUANYLATE CYCLASE DGCM-RELATED"/>
    <property type="match status" value="1"/>
</dbReference>
<dbReference type="Pfam" id="PF00072">
    <property type="entry name" value="Response_reg"/>
    <property type="match status" value="1"/>
</dbReference>
<keyword evidence="3" id="KW-0597">Phosphoprotein</keyword>
<dbReference type="Pfam" id="PF00990">
    <property type="entry name" value="GGDEF"/>
    <property type="match status" value="1"/>
</dbReference>
<dbReference type="GO" id="GO:0052621">
    <property type="term" value="F:diguanylate cyclase activity"/>
    <property type="evidence" value="ECO:0007669"/>
    <property type="project" value="UniProtKB-EC"/>
</dbReference>
<dbReference type="CDD" id="cd01949">
    <property type="entry name" value="GGDEF"/>
    <property type="match status" value="1"/>
</dbReference>
<dbReference type="PANTHER" id="PTHR45138">
    <property type="entry name" value="REGULATORY COMPONENTS OF SENSORY TRANSDUCTION SYSTEM"/>
    <property type="match status" value="1"/>
</dbReference>
<organism evidence="6 7">
    <name type="scientific">Chitinivorax tropicus</name>
    <dbReference type="NCBI Taxonomy" id="714531"/>
    <lineage>
        <taxon>Bacteria</taxon>
        <taxon>Pseudomonadati</taxon>
        <taxon>Pseudomonadota</taxon>
        <taxon>Betaproteobacteria</taxon>
        <taxon>Chitinivorax</taxon>
    </lineage>
</organism>
<dbReference type="GO" id="GO:0005886">
    <property type="term" value="C:plasma membrane"/>
    <property type="evidence" value="ECO:0007669"/>
    <property type="project" value="TreeGrafter"/>
</dbReference>
<protein>
    <recommendedName>
        <fullName evidence="1">diguanylate cyclase</fullName>
        <ecNumber evidence="1">2.7.7.65</ecNumber>
    </recommendedName>
</protein>
<dbReference type="GO" id="GO:0000160">
    <property type="term" value="P:phosphorelay signal transduction system"/>
    <property type="evidence" value="ECO:0007669"/>
    <property type="project" value="InterPro"/>
</dbReference>
<dbReference type="InterPro" id="IPR029787">
    <property type="entry name" value="Nucleotide_cyclase"/>
</dbReference>